<accession>A0A0J1FMK3</accession>
<evidence type="ECO:0000313" key="1">
    <source>
        <dbReference type="EMBL" id="KLU64198.1"/>
    </source>
</evidence>
<proteinExistence type="predicted"/>
<dbReference type="EMBL" id="LDZY01000016">
    <property type="protein sequence ID" value="KLU64198.1"/>
    <property type="molecule type" value="Genomic_DNA"/>
</dbReference>
<keyword evidence="2" id="KW-1185">Reference proteome</keyword>
<protein>
    <submittedName>
        <fullName evidence="1">Uncharacterized protein</fullName>
    </submittedName>
</protein>
<dbReference type="PATRIC" id="fig|476652.3.peg.4055"/>
<evidence type="ECO:0000313" key="2">
    <source>
        <dbReference type="Proteomes" id="UP000036356"/>
    </source>
</evidence>
<reference evidence="1 2" key="1">
    <citation type="submission" date="2015-06" db="EMBL/GenBank/DDBJ databases">
        <title>Draft genome of the moderately acidophilic sulfate reducer Candidatus Desulfosporosinus acididurans strain M1.</title>
        <authorList>
            <person name="Poehlein A."/>
            <person name="Petzsch P."/>
            <person name="Johnson B.D."/>
            <person name="Schloemann M."/>
            <person name="Daniel R."/>
            <person name="Muehling M."/>
        </authorList>
    </citation>
    <scope>NUCLEOTIDE SEQUENCE [LARGE SCALE GENOMIC DNA]</scope>
    <source>
        <strain evidence="1 2">M1</strain>
    </source>
</reference>
<dbReference type="Proteomes" id="UP000036356">
    <property type="component" value="Unassembled WGS sequence"/>
</dbReference>
<dbReference type="RefSeq" id="WP_047811609.1">
    <property type="nucleotide sequence ID" value="NZ_LDZY01000016.1"/>
</dbReference>
<comment type="caution">
    <text evidence="1">The sequence shown here is derived from an EMBL/GenBank/DDBJ whole genome shotgun (WGS) entry which is preliminary data.</text>
</comment>
<name>A0A0J1FMK3_9FIRM</name>
<sequence length="66" mass="7191">MNLKTVELTRGILEVDPTNISCEEIATINANLHRGASLVDLESKGGKLIFTIEKEHKTSAAKKSPE</sequence>
<organism evidence="1 2">
    <name type="scientific">Desulfosporosinus acididurans</name>
    <dbReference type="NCBI Taxonomy" id="476652"/>
    <lineage>
        <taxon>Bacteria</taxon>
        <taxon>Bacillati</taxon>
        <taxon>Bacillota</taxon>
        <taxon>Clostridia</taxon>
        <taxon>Eubacteriales</taxon>
        <taxon>Desulfitobacteriaceae</taxon>
        <taxon>Desulfosporosinus</taxon>
    </lineage>
</organism>
<dbReference type="AlphaFoldDB" id="A0A0J1FMK3"/>
<gene>
    <name evidence="1" type="ORF">DEAC_c38310</name>
</gene>